<dbReference type="PANTHER" id="PTHR21058:SF0">
    <property type="entry name" value="6,7-DIMETHYL-8-RIBITYLLUMAZINE SYNTHASE"/>
    <property type="match status" value="1"/>
</dbReference>
<sequence>MLDKAKTLTHGAYDAAAASALKILVIHTRWNVEIVSALRDGVLATLTNQYAIPRSNIDVVEVPGAFELPFATKALLKQGKYDAVIPIGVLIKGATVHFEYISESATHALMNVGLESGTPVIFGILTCLTEEQALQRAGIGSGAEKGHNHGIDWAAAAVEMALLNQGKARKH</sequence>
<dbReference type="UniPathway" id="UPA00275">
    <property type="reaction ID" value="UER00404"/>
</dbReference>
<comment type="similarity">
    <text evidence="2 7">Belongs to the DMRL synthase family.</text>
</comment>
<dbReference type="eggNOG" id="KOG3243">
    <property type="taxonomic scope" value="Eukaryota"/>
</dbReference>
<dbReference type="NCBIfam" id="TIGR00114">
    <property type="entry name" value="lumazine-synth"/>
    <property type="match status" value="1"/>
</dbReference>
<evidence type="ECO:0000256" key="7">
    <source>
        <dbReference type="RuleBase" id="RU003795"/>
    </source>
</evidence>
<dbReference type="InterPro" id="IPR034964">
    <property type="entry name" value="LS"/>
</dbReference>
<comment type="catalytic activity">
    <reaction evidence="6 7">
        <text>(2S)-2-hydroxy-3-oxobutyl phosphate + 5-amino-6-(D-ribitylamino)uracil = 6,7-dimethyl-8-(1-D-ribityl)lumazine + phosphate + 2 H2O + H(+)</text>
        <dbReference type="Rhea" id="RHEA:26152"/>
        <dbReference type="ChEBI" id="CHEBI:15377"/>
        <dbReference type="ChEBI" id="CHEBI:15378"/>
        <dbReference type="ChEBI" id="CHEBI:15934"/>
        <dbReference type="ChEBI" id="CHEBI:43474"/>
        <dbReference type="ChEBI" id="CHEBI:58201"/>
        <dbReference type="ChEBI" id="CHEBI:58830"/>
        <dbReference type="EC" id="2.5.1.78"/>
    </reaction>
</comment>
<dbReference type="Gene3D" id="3.40.50.960">
    <property type="entry name" value="Lumazine/riboflavin synthase"/>
    <property type="match status" value="1"/>
</dbReference>
<comment type="function">
    <text evidence="7">Catalyzes the formation of 6,7-dimethyl-8-ribityllumazine by condensation of 5-amino-6-(D-ribitylamino)uracil with 3,4-dihydroxy-2-butanone 4-phosphate. This is the penultimate step in the biosynthesis of riboflavin.</text>
</comment>
<evidence type="ECO:0000313" key="9">
    <source>
        <dbReference type="Proteomes" id="UP000054350"/>
    </source>
</evidence>
<dbReference type="GO" id="GO:0009349">
    <property type="term" value="C:riboflavin synthase complex"/>
    <property type="evidence" value="ECO:0007669"/>
    <property type="project" value="UniProtKB-UniRule"/>
</dbReference>
<dbReference type="Pfam" id="PF00885">
    <property type="entry name" value="DMRL_synthase"/>
    <property type="match status" value="1"/>
</dbReference>
<keyword evidence="9" id="KW-1185">Reference proteome</keyword>
<dbReference type="PANTHER" id="PTHR21058">
    <property type="entry name" value="6,7-DIMETHYL-8-RIBITYLLUMAZINE SYNTHASE DMRL SYNTHASE LUMAZINE SYNTHASE"/>
    <property type="match status" value="1"/>
</dbReference>
<dbReference type="CDD" id="cd09209">
    <property type="entry name" value="Lumazine_synthase-I"/>
    <property type="match status" value="1"/>
</dbReference>
<organism evidence="8 9">
    <name type="scientific">Allomyces macrogynus (strain ATCC 38327)</name>
    <name type="common">Allomyces javanicus var. macrogynus</name>
    <dbReference type="NCBI Taxonomy" id="578462"/>
    <lineage>
        <taxon>Eukaryota</taxon>
        <taxon>Fungi</taxon>
        <taxon>Fungi incertae sedis</taxon>
        <taxon>Blastocladiomycota</taxon>
        <taxon>Blastocladiomycetes</taxon>
        <taxon>Blastocladiales</taxon>
        <taxon>Blastocladiaceae</taxon>
        <taxon>Allomyces</taxon>
    </lineage>
</organism>
<evidence type="ECO:0000256" key="1">
    <source>
        <dbReference type="ARBA" id="ARBA00004917"/>
    </source>
</evidence>
<comment type="pathway">
    <text evidence="1 7">Cofactor biosynthesis; riboflavin biosynthesis; riboflavin from 2-hydroxy-3-oxobutyl phosphate and 5-amino-6-(D-ribitylamino)uracil: step 1/2.</text>
</comment>
<evidence type="ECO:0000256" key="4">
    <source>
        <dbReference type="ARBA" id="ARBA00022619"/>
    </source>
</evidence>
<gene>
    <name evidence="8" type="ORF">AMAG_11995</name>
</gene>
<protein>
    <recommendedName>
        <fullName evidence="3 7">6,7-dimethyl-8-ribityllumazine synthase</fullName>
        <shortName evidence="7">DMRL synthase</shortName>
        <ecNumber evidence="3 7">2.5.1.78</ecNumber>
    </recommendedName>
</protein>
<dbReference type="EMBL" id="GG745353">
    <property type="protein sequence ID" value="KNE67541.1"/>
    <property type="molecule type" value="Genomic_DNA"/>
</dbReference>
<reference evidence="8 9" key="1">
    <citation type="submission" date="2009-11" db="EMBL/GenBank/DDBJ databases">
        <title>Annotation of Allomyces macrogynus ATCC 38327.</title>
        <authorList>
            <consortium name="The Broad Institute Genome Sequencing Platform"/>
            <person name="Russ C."/>
            <person name="Cuomo C."/>
            <person name="Burger G."/>
            <person name="Gray M.W."/>
            <person name="Holland P.W.H."/>
            <person name="King N."/>
            <person name="Lang F.B.F."/>
            <person name="Roger A.J."/>
            <person name="Ruiz-Trillo I."/>
            <person name="Young S.K."/>
            <person name="Zeng Q."/>
            <person name="Gargeya S."/>
            <person name="Fitzgerald M."/>
            <person name="Haas B."/>
            <person name="Abouelleil A."/>
            <person name="Alvarado L."/>
            <person name="Arachchi H.M."/>
            <person name="Berlin A."/>
            <person name="Chapman S.B."/>
            <person name="Gearin G."/>
            <person name="Goldberg J."/>
            <person name="Griggs A."/>
            <person name="Gujja S."/>
            <person name="Hansen M."/>
            <person name="Heiman D."/>
            <person name="Howarth C."/>
            <person name="Larimer J."/>
            <person name="Lui A."/>
            <person name="MacDonald P.J.P."/>
            <person name="McCowen C."/>
            <person name="Montmayeur A."/>
            <person name="Murphy C."/>
            <person name="Neiman D."/>
            <person name="Pearson M."/>
            <person name="Priest M."/>
            <person name="Roberts A."/>
            <person name="Saif S."/>
            <person name="Shea T."/>
            <person name="Sisk P."/>
            <person name="Stolte C."/>
            <person name="Sykes S."/>
            <person name="Wortman J."/>
            <person name="Nusbaum C."/>
            <person name="Birren B."/>
        </authorList>
    </citation>
    <scope>NUCLEOTIDE SEQUENCE [LARGE SCALE GENOMIC DNA]</scope>
    <source>
        <strain evidence="8 9">ATCC 38327</strain>
    </source>
</reference>
<dbReference type="SUPFAM" id="SSF52121">
    <property type="entry name" value="Lumazine synthase"/>
    <property type="match status" value="1"/>
</dbReference>
<dbReference type="EC" id="2.5.1.78" evidence="3 7"/>
<keyword evidence="5 7" id="KW-0808">Transferase</keyword>
<dbReference type="InterPro" id="IPR002180">
    <property type="entry name" value="LS/RS"/>
</dbReference>
<dbReference type="AlphaFoldDB" id="A0A0L0SYH2"/>
<evidence type="ECO:0000256" key="3">
    <source>
        <dbReference type="ARBA" id="ARBA00012664"/>
    </source>
</evidence>
<evidence type="ECO:0000256" key="2">
    <source>
        <dbReference type="ARBA" id="ARBA00007424"/>
    </source>
</evidence>
<evidence type="ECO:0000256" key="5">
    <source>
        <dbReference type="ARBA" id="ARBA00022679"/>
    </source>
</evidence>
<dbReference type="VEuPathDB" id="FungiDB:AMAG_11995"/>
<keyword evidence="4 7" id="KW-0686">Riboflavin biosynthesis</keyword>
<dbReference type="Proteomes" id="UP000054350">
    <property type="component" value="Unassembled WGS sequence"/>
</dbReference>
<dbReference type="STRING" id="578462.A0A0L0SYH2"/>
<dbReference type="OMA" id="HYDTVCN"/>
<dbReference type="OrthoDB" id="2965at2759"/>
<dbReference type="GO" id="GO:0000906">
    <property type="term" value="F:6,7-dimethyl-8-ribityllumazine synthase activity"/>
    <property type="evidence" value="ECO:0007669"/>
    <property type="project" value="UniProtKB-EC"/>
</dbReference>
<dbReference type="HAMAP" id="MF_00178">
    <property type="entry name" value="Lumazine_synth"/>
    <property type="match status" value="1"/>
</dbReference>
<evidence type="ECO:0000313" key="8">
    <source>
        <dbReference type="EMBL" id="KNE67541.1"/>
    </source>
</evidence>
<reference evidence="9" key="2">
    <citation type="submission" date="2009-11" db="EMBL/GenBank/DDBJ databases">
        <title>The Genome Sequence of Allomyces macrogynus strain ATCC 38327.</title>
        <authorList>
            <consortium name="The Broad Institute Genome Sequencing Platform"/>
            <person name="Russ C."/>
            <person name="Cuomo C."/>
            <person name="Shea T."/>
            <person name="Young S.K."/>
            <person name="Zeng Q."/>
            <person name="Koehrsen M."/>
            <person name="Haas B."/>
            <person name="Borodovsky M."/>
            <person name="Guigo R."/>
            <person name="Alvarado L."/>
            <person name="Berlin A."/>
            <person name="Borenstein D."/>
            <person name="Chen Z."/>
            <person name="Engels R."/>
            <person name="Freedman E."/>
            <person name="Gellesch M."/>
            <person name="Goldberg J."/>
            <person name="Griggs A."/>
            <person name="Gujja S."/>
            <person name="Heiman D."/>
            <person name="Hepburn T."/>
            <person name="Howarth C."/>
            <person name="Jen D."/>
            <person name="Larson L."/>
            <person name="Lewis B."/>
            <person name="Mehta T."/>
            <person name="Park D."/>
            <person name="Pearson M."/>
            <person name="Roberts A."/>
            <person name="Saif S."/>
            <person name="Shenoy N."/>
            <person name="Sisk P."/>
            <person name="Stolte C."/>
            <person name="Sykes S."/>
            <person name="Walk T."/>
            <person name="White J."/>
            <person name="Yandava C."/>
            <person name="Burger G."/>
            <person name="Gray M.W."/>
            <person name="Holland P.W.H."/>
            <person name="King N."/>
            <person name="Lang F.B.F."/>
            <person name="Roger A.J."/>
            <person name="Ruiz-Trillo I."/>
            <person name="Lander E."/>
            <person name="Nusbaum C."/>
        </authorList>
    </citation>
    <scope>NUCLEOTIDE SEQUENCE [LARGE SCALE GENOMIC DNA]</scope>
    <source>
        <strain evidence="9">ATCC 38327</strain>
    </source>
</reference>
<accession>A0A0L0SYH2</accession>
<proteinExistence type="inferred from homology"/>
<dbReference type="InterPro" id="IPR036467">
    <property type="entry name" value="LS/RS_sf"/>
</dbReference>
<name>A0A0L0SYH2_ALLM3</name>
<dbReference type="GO" id="GO:0009231">
    <property type="term" value="P:riboflavin biosynthetic process"/>
    <property type="evidence" value="ECO:0007669"/>
    <property type="project" value="UniProtKB-UniPathway"/>
</dbReference>
<evidence type="ECO:0000256" key="6">
    <source>
        <dbReference type="ARBA" id="ARBA00048785"/>
    </source>
</evidence>